<comment type="similarity">
    <text evidence="1">Belongs to the SURF1 family.</text>
</comment>
<keyword evidence="3" id="KW-1185">Reference proteome</keyword>
<dbReference type="InterPro" id="IPR002994">
    <property type="entry name" value="Surf1/Shy1"/>
</dbReference>
<dbReference type="EMBL" id="JBEFLD010000002">
    <property type="protein sequence ID" value="MEQ6289796.1"/>
    <property type="molecule type" value="Genomic_DNA"/>
</dbReference>
<name>A0ABV1M172_9NEIS</name>
<reference evidence="2" key="1">
    <citation type="submission" date="2024-06" db="EMBL/GenBank/DDBJ databases">
        <title>Genome sequence of Vogesella sp. MAHUQ-64.</title>
        <authorList>
            <person name="Huq M.A."/>
        </authorList>
    </citation>
    <scope>NUCLEOTIDE SEQUENCE</scope>
    <source>
        <strain evidence="2">MAHUQ-64</strain>
    </source>
</reference>
<organism evidence="2 3">
    <name type="scientific">Vogesella oryzagri</name>
    <dbReference type="NCBI Taxonomy" id="3160864"/>
    <lineage>
        <taxon>Bacteria</taxon>
        <taxon>Pseudomonadati</taxon>
        <taxon>Pseudomonadota</taxon>
        <taxon>Betaproteobacteria</taxon>
        <taxon>Neisseriales</taxon>
        <taxon>Chromobacteriaceae</taxon>
        <taxon>Vogesella</taxon>
    </lineage>
</organism>
<keyword evidence="1" id="KW-0812">Transmembrane</keyword>
<keyword evidence="1" id="KW-1003">Cell membrane</keyword>
<evidence type="ECO:0000256" key="1">
    <source>
        <dbReference type="RuleBase" id="RU363076"/>
    </source>
</evidence>
<protein>
    <recommendedName>
        <fullName evidence="1">SURF1-like protein</fullName>
    </recommendedName>
</protein>
<accession>A0ABV1M172</accession>
<comment type="caution">
    <text evidence="1">Lacks conserved residue(s) required for the propagation of feature annotation.</text>
</comment>
<evidence type="ECO:0000313" key="2">
    <source>
        <dbReference type="EMBL" id="MEQ6289796.1"/>
    </source>
</evidence>
<gene>
    <name evidence="2" type="ORF">ABNW52_04125</name>
</gene>
<comment type="subcellular location">
    <subcellularLocation>
        <location evidence="1">Cell membrane</location>
        <topology evidence="1">Multi-pass membrane protein</topology>
    </subcellularLocation>
</comment>
<dbReference type="CDD" id="cd06662">
    <property type="entry name" value="SURF1"/>
    <property type="match status" value="1"/>
</dbReference>
<comment type="caution">
    <text evidence="2">The sequence shown here is derived from an EMBL/GenBank/DDBJ whole genome shotgun (WGS) entry which is preliminary data.</text>
</comment>
<evidence type="ECO:0000313" key="3">
    <source>
        <dbReference type="Proteomes" id="UP001433638"/>
    </source>
</evidence>
<feature type="transmembrane region" description="Helical" evidence="1">
    <location>
        <begin position="204"/>
        <end position="225"/>
    </location>
</feature>
<dbReference type="Proteomes" id="UP001433638">
    <property type="component" value="Unassembled WGS sequence"/>
</dbReference>
<dbReference type="PROSITE" id="PS50895">
    <property type="entry name" value="SURF1"/>
    <property type="match status" value="1"/>
</dbReference>
<keyword evidence="1" id="KW-0472">Membrane</keyword>
<dbReference type="RefSeq" id="WP_349584397.1">
    <property type="nucleotide sequence ID" value="NZ_JBEFLD010000002.1"/>
</dbReference>
<proteinExistence type="inferred from homology"/>
<dbReference type="Pfam" id="PF02104">
    <property type="entry name" value="SURF1"/>
    <property type="match status" value="1"/>
</dbReference>
<keyword evidence="1" id="KW-1133">Transmembrane helix</keyword>
<sequence length="236" mass="25910">MTVTPPVSTPQSRRPRSAAWLLLLALLPLALAVWQYQRGQQRSAQLAAFERAANLPPRHLAEIARDAAPNGQRVWLTVRDSAPSLRLAGAVLNGRDGVREWQAVQLVDGSWVVVDRGWLPRPVGIMSLPLPTGRLSGRWVARPAPYLLSKARIGIEGEVDALDWPALAATLPGPLRTGLVVLEPTLRPYTTWPVQPGFDPQRHYAYALQWLLLAVGVVIGALVMIRRQHGVQHSGD</sequence>